<gene>
    <name evidence="2" type="ordered locus">Taci_1082</name>
</gene>
<organism evidence="2 3">
    <name type="scientific">Thermanaerovibrio acidaminovorans (strain ATCC 49978 / DSM 6589 / Su883)</name>
    <name type="common">Selenomonas acidaminovorans</name>
    <dbReference type="NCBI Taxonomy" id="525903"/>
    <lineage>
        <taxon>Bacteria</taxon>
        <taxon>Thermotogati</taxon>
        <taxon>Synergistota</taxon>
        <taxon>Synergistia</taxon>
        <taxon>Synergistales</taxon>
        <taxon>Synergistaceae</taxon>
        <taxon>Thermanaerovibrio</taxon>
    </lineage>
</organism>
<evidence type="ECO:0000313" key="2">
    <source>
        <dbReference type="EMBL" id="ACZ19314.1"/>
    </source>
</evidence>
<dbReference type="HOGENOM" id="CLU_1093886_0_0_0"/>
<dbReference type="AlphaFoldDB" id="D1B5M3"/>
<protein>
    <submittedName>
        <fullName evidence="2">Uncharacterized protein</fullName>
    </submittedName>
</protein>
<evidence type="ECO:0000256" key="1">
    <source>
        <dbReference type="SAM" id="Phobius"/>
    </source>
</evidence>
<feature type="transmembrane region" description="Helical" evidence="1">
    <location>
        <begin position="201"/>
        <end position="223"/>
    </location>
</feature>
<evidence type="ECO:0000313" key="3">
    <source>
        <dbReference type="Proteomes" id="UP000002030"/>
    </source>
</evidence>
<dbReference type="KEGG" id="tai:Taci_1082"/>
<keyword evidence="1" id="KW-0472">Membrane</keyword>
<name>D1B5M3_THEAS</name>
<reference evidence="2 3" key="1">
    <citation type="journal article" date="2009" name="Stand. Genomic Sci.">
        <title>Complete genome sequence of Thermanaerovibrio acidaminovorans type strain (Su883).</title>
        <authorList>
            <person name="Chovatia M."/>
            <person name="Sikorski J."/>
            <person name="Schroder M."/>
            <person name="Lapidus A."/>
            <person name="Nolan M."/>
            <person name="Tice H."/>
            <person name="Glavina Del Rio T."/>
            <person name="Copeland A."/>
            <person name="Cheng J.F."/>
            <person name="Lucas S."/>
            <person name="Chen F."/>
            <person name="Bruce D."/>
            <person name="Goodwin L."/>
            <person name="Pitluck S."/>
            <person name="Ivanova N."/>
            <person name="Mavromatis K."/>
            <person name="Ovchinnikova G."/>
            <person name="Pati A."/>
            <person name="Chen A."/>
            <person name="Palaniappan K."/>
            <person name="Land M."/>
            <person name="Hauser L."/>
            <person name="Chang Y.J."/>
            <person name="Jeffries C.D."/>
            <person name="Chain P."/>
            <person name="Saunders E."/>
            <person name="Detter J.C."/>
            <person name="Brettin T."/>
            <person name="Rohde M."/>
            <person name="Goker M."/>
            <person name="Spring S."/>
            <person name="Bristow J."/>
            <person name="Markowitz V."/>
            <person name="Hugenholtz P."/>
            <person name="Kyrpides N.C."/>
            <person name="Klenk H.P."/>
            <person name="Eisen J.A."/>
        </authorList>
    </citation>
    <scope>NUCLEOTIDE SEQUENCE [LARGE SCALE GENOMIC DNA]</scope>
    <source>
        <strain evidence="3">ATCC 49978 / DSM 6589 / Su883</strain>
    </source>
</reference>
<accession>D1B5M3</accession>
<keyword evidence="1" id="KW-0812">Transmembrane</keyword>
<sequence length="252" mass="26578">MAPLGGVLWGANLAVLLALSVQEGLLLGRSVEGPVSFEGLPWRDLVLAPVACAVVWLCQPLGPVGPALRPPMPALWVLGGLVALHGLASDRGSPGVTDPLWGLVASLAGLLVRHNLWLPGEVLGVEAMVSFPLWEVLTPVGVVGYWLCALGAYLSLGGLCPGDGGTLRWVAYVSACLVVSQWFFGAWALEVPGWYPYGLVNYWFGVIKLVSSAGLGVSMGLMGWSQVALPRCHRISLLGALLLVLSSPLVRW</sequence>
<dbReference type="Proteomes" id="UP000002030">
    <property type="component" value="Chromosome"/>
</dbReference>
<dbReference type="STRING" id="525903.Taci_1082"/>
<proteinExistence type="predicted"/>
<feature type="transmembrane region" description="Helical" evidence="1">
    <location>
        <begin position="169"/>
        <end position="189"/>
    </location>
</feature>
<keyword evidence="1" id="KW-1133">Transmembrane helix</keyword>
<feature type="transmembrane region" description="Helical" evidence="1">
    <location>
        <begin position="136"/>
        <end position="157"/>
    </location>
</feature>
<keyword evidence="3" id="KW-1185">Reference proteome</keyword>
<dbReference type="EnsemblBacteria" id="ACZ19314">
    <property type="protein sequence ID" value="ACZ19314"/>
    <property type="gene ID" value="Taci_1082"/>
</dbReference>
<dbReference type="EMBL" id="CP001818">
    <property type="protein sequence ID" value="ACZ19314.1"/>
    <property type="molecule type" value="Genomic_DNA"/>
</dbReference>